<evidence type="ECO:0000256" key="5">
    <source>
        <dbReference type="ARBA" id="ARBA00023163"/>
    </source>
</evidence>
<keyword evidence="1" id="KW-0479">Metal-binding</keyword>
<dbReference type="PANTHER" id="PTHR33304:SF36">
    <property type="entry name" value="GB|AAF26970.1-RELATED"/>
    <property type="match status" value="1"/>
</dbReference>
<keyword evidence="4" id="KW-0805">Transcription regulation</keyword>
<sequence length="493" mass="55863">MEYTTSDQPCDICGAVGYEEVLSTCSNCQKSHEHIYCMRNLTKKMPEEWSCEACQLQSVVKGCQVVIEDQVVPISGSLEQLQPVSMQCLNHIGLTDHAVKEKLEEPRLLGWHESAGKEISVKPNGYACKEEAAEALPAHEVKRSKSQILSRSCENLGNYPAIDAIWKGSFDIPDRISPFRFCEGFWAHTPCKVSRKAYEFAKEMPGKLKFQLRPRSNVLPEMFYTYPPTMDDVALFFFPGDFNRSQEKYESLLELLEKHDYVITSCLGSVELLVLTSKHLQVDSQMLNMQFFLWGLFRFMRRHISNIRIESAVAPLRSINGRDLNSINVHDDPEMDVEIDILEGVDVGEVEKVMQCNSHGVKKVHFPLERDKRKLVITNALHRSNGCDSGVIEIKRTRIKQPLREVKEECDDLDSPPGFSRLITSYDTTSGELHGYLLPKPDGDGVPPRIENPQDAIRLKHVEVSFIQIKKMETNVTPKKAEVGSASENSSLE</sequence>
<proteinExistence type="predicted"/>
<evidence type="ECO:0000313" key="7">
    <source>
        <dbReference type="EMBL" id="KAF6165069.1"/>
    </source>
</evidence>
<dbReference type="EMBL" id="JACGCM010000859">
    <property type="protein sequence ID" value="KAF6165069.1"/>
    <property type="molecule type" value="Genomic_DNA"/>
</dbReference>
<accession>A0A7J7NCU0</accession>
<dbReference type="Proteomes" id="UP000541444">
    <property type="component" value="Unassembled WGS sequence"/>
</dbReference>
<evidence type="ECO:0000256" key="4">
    <source>
        <dbReference type="ARBA" id="ARBA00023015"/>
    </source>
</evidence>
<protein>
    <recommendedName>
        <fullName evidence="6">AIPP2-like SPOC-like domain-containing protein</fullName>
    </recommendedName>
</protein>
<organism evidence="7 8">
    <name type="scientific">Kingdonia uniflora</name>
    <dbReference type="NCBI Taxonomy" id="39325"/>
    <lineage>
        <taxon>Eukaryota</taxon>
        <taxon>Viridiplantae</taxon>
        <taxon>Streptophyta</taxon>
        <taxon>Embryophyta</taxon>
        <taxon>Tracheophyta</taxon>
        <taxon>Spermatophyta</taxon>
        <taxon>Magnoliopsida</taxon>
        <taxon>Ranunculales</taxon>
        <taxon>Circaeasteraceae</taxon>
        <taxon>Kingdonia</taxon>
    </lineage>
</organism>
<comment type="caution">
    <text evidence="7">The sequence shown here is derived from an EMBL/GenBank/DDBJ whole genome shotgun (WGS) entry which is preliminary data.</text>
</comment>
<dbReference type="InterPro" id="IPR011011">
    <property type="entry name" value="Znf_FYVE_PHD"/>
</dbReference>
<dbReference type="GO" id="GO:0140566">
    <property type="term" value="F:histone reader activity"/>
    <property type="evidence" value="ECO:0007669"/>
    <property type="project" value="InterPro"/>
</dbReference>
<dbReference type="PANTHER" id="PTHR33304">
    <property type="match status" value="1"/>
</dbReference>
<dbReference type="OrthoDB" id="651601at2759"/>
<gene>
    <name evidence="7" type="ORF">GIB67_000653</name>
</gene>
<evidence type="ECO:0000256" key="1">
    <source>
        <dbReference type="ARBA" id="ARBA00022723"/>
    </source>
</evidence>
<name>A0A7J7NCU0_9MAGN</name>
<dbReference type="AlphaFoldDB" id="A0A7J7NCU0"/>
<dbReference type="Gene3D" id="3.30.40.10">
    <property type="entry name" value="Zinc/RING finger domain, C3HC4 (zinc finger)"/>
    <property type="match status" value="1"/>
</dbReference>
<dbReference type="GO" id="GO:0008270">
    <property type="term" value="F:zinc ion binding"/>
    <property type="evidence" value="ECO:0007669"/>
    <property type="project" value="UniProtKB-KW"/>
</dbReference>
<dbReference type="SUPFAM" id="SSF57903">
    <property type="entry name" value="FYVE/PHD zinc finger"/>
    <property type="match status" value="1"/>
</dbReference>
<dbReference type="InterPro" id="IPR056280">
    <property type="entry name" value="AIPP2-like_SPOC"/>
</dbReference>
<keyword evidence="2" id="KW-0863">Zinc-finger</keyword>
<feature type="domain" description="AIPP2-like SPOC-like" evidence="6">
    <location>
        <begin position="166"/>
        <end position="297"/>
    </location>
</feature>
<dbReference type="GO" id="GO:0034244">
    <property type="term" value="P:negative regulation of transcription elongation by RNA polymerase II"/>
    <property type="evidence" value="ECO:0007669"/>
    <property type="project" value="InterPro"/>
</dbReference>
<keyword evidence="3" id="KW-0862">Zinc</keyword>
<reference evidence="7 8" key="1">
    <citation type="journal article" date="2020" name="IScience">
        <title>Genome Sequencing of the Endangered Kingdonia uniflora (Circaeasteraceae, Ranunculales) Reveals Potential Mechanisms of Evolutionary Specialization.</title>
        <authorList>
            <person name="Sun Y."/>
            <person name="Deng T."/>
            <person name="Zhang A."/>
            <person name="Moore M.J."/>
            <person name="Landis J.B."/>
            <person name="Lin N."/>
            <person name="Zhang H."/>
            <person name="Zhang X."/>
            <person name="Huang J."/>
            <person name="Zhang X."/>
            <person name="Sun H."/>
            <person name="Wang H."/>
        </authorList>
    </citation>
    <scope>NUCLEOTIDE SEQUENCE [LARGE SCALE GENOMIC DNA]</scope>
    <source>
        <strain evidence="7">TB1705</strain>
        <tissue evidence="7">Leaf</tissue>
    </source>
</reference>
<dbReference type="InterPro" id="IPR049914">
    <property type="entry name" value="PHD1-3/5-6"/>
</dbReference>
<keyword evidence="5" id="KW-0804">Transcription</keyword>
<evidence type="ECO:0000313" key="8">
    <source>
        <dbReference type="Proteomes" id="UP000541444"/>
    </source>
</evidence>
<dbReference type="Pfam" id="PF23121">
    <property type="entry name" value="SPOC_AIPP2"/>
    <property type="match status" value="1"/>
</dbReference>
<dbReference type="InterPro" id="IPR013083">
    <property type="entry name" value="Znf_RING/FYVE/PHD"/>
</dbReference>
<evidence type="ECO:0000259" key="6">
    <source>
        <dbReference type="Pfam" id="PF23121"/>
    </source>
</evidence>
<evidence type="ECO:0000256" key="2">
    <source>
        <dbReference type="ARBA" id="ARBA00022771"/>
    </source>
</evidence>
<keyword evidence="8" id="KW-1185">Reference proteome</keyword>
<evidence type="ECO:0000256" key="3">
    <source>
        <dbReference type="ARBA" id="ARBA00022833"/>
    </source>
</evidence>